<dbReference type="InterPro" id="IPR003704">
    <property type="entry name" value="CdhB"/>
</dbReference>
<evidence type="ECO:0000313" key="2">
    <source>
        <dbReference type="Proteomes" id="UP000070284"/>
    </source>
</evidence>
<keyword evidence="2" id="KW-1185">Reference proteome</keyword>
<dbReference type="InterPro" id="IPR029035">
    <property type="entry name" value="DHS-like_NAD/FAD-binding_dom"/>
</dbReference>
<evidence type="ECO:0000313" key="1">
    <source>
        <dbReference type="EMBL" id="KXA94143.1"/>
    </source>
</evidence>
<dbReference type="GO" id="GO:0019385">
    <property type="term" value="P:methanogenesis, from acetate"/>
    <property type="evidence" value="ECO:0007669"/>
    <property type="project" value="InterPro"/>
</dbReference>
<organism evidence="1 2">
    <name type="scientific">candidate division MSBL1 archaeon SCGC-AAA259E19</name>
    <dbReference type="NCBI Taxonomy" id="1698264"/>
    <lineage>
        <taxon>Archaea</taxon>
        <taxon>Methanobacteriati</taxon>
        <taxon>Methanobacteriota</taxon>
        <taxon>candidate division MSBL1</taxon>
    </lineage>
</organism>
<sequence length="174" mass="19705">MSRRVWEEYNEGGNTIPKAYFWGETSGRVKASELNPESLGEKLGQGENILFVLGSEVGLYPEGILKEMIENTDATVYKTEATGTKNVDVEADARYGLMEIVDRLCNELGTSYKYIILAGIPYHIESRVLAGLRSYGVETVVTFNWRHQQYADISFNNLNQKQWKKSLKTIAKQL</sequence>
<dbReference type="SUPFAM" id="SSF52467">
    <property type="entry name" value="DHS-like NAD/FAD-binding domain"/>
    <property type="match status" value="1"/>
</dbReference>
<accession>A0A133UIV2</accession>
<dbReference type="EMBL" id="LHXO01000079">
    <property type="protein sequence ID" value="KXA94143.1"/>
    <property type="molecule type" value="Genomic_DNA"/>
</dbReference>
<name>A0A133UIV2_9EURY</name>
<comment type="caution">
    <text evidence="1">The sequence shown here is derived from an EMBL/GenBank/DDBJ whole genome shotgun (WGS) entry which is preliminary data.</text>
</comment>
<protein>
    <submittedName>
        <fullName evidence="1">Uncharacterized protein</fullName>
    </submittedName>
</protein>
<dbReference type="Proteomes" id="UP000070284">
    <property type="component" value="Unassembled WGS sequence"/>
</dbReference>
<dbReference type="Gene3D" id="3.40.50.1220">
    <property type="entry name" value="TPP-binding domain"/>
    <property type="match status" value="1"/>
</dbReference>
<dbReference type="AlphaFoldDB" id="A0A133UIV2"/>
<gene>
    <name evidence="1" type="ORF">AKJ65_05255</name>
</gene>
<reference evidence="1 2" key="1">
    <citation type="journal article" date="2016" name="Sci. Rep.">
        <title>Metabolic traits of an uncultured archaeal lineage -MSBL1- from brine pools of the Red Sea.</title>
        <authorList>
            <person name="Mwirichia R."/>
            <person name="Alam I."/>
            <person name="Rashid M."/>
            <person name="Vinu M."/>
            <person name="Ba-Alawi W."/>
            <person name="Anthony Kamau A."/>
            <person name="Kamanda Ngugi D."/>
            <person name="Goker M."/>
            <person name="Klenk H.P."/>
            <person name="Bajic V."/>
            <person name="Stingl U."/>
        </authorList>
    </citation>
    <scope>NUCLEOTIDE SEQUENCE [LARGE SCALE GENOMIC DNA]</scope>
    <source>
        <strain evidence="1">SCGC-AAA259E19</strain>
    </source>
</reference>
<dbReference type="Pfam" id="PF02552">
    <property type="entry name" value="CO_dh"/>
    <property type="match status" value="1"/>
</dbReference>
<proteinExistence type="predicted"/>